<evidence type="ECO:0000313" key="3">
    <source>
        <dbReference type="Proteomes" id="UP000823611"/>
    </source>
</evidence>
<dbReference type="GO" id="GO:0005737">
    <property type="term" value="C:cytoplasm"/>
    <property type="evidence" value="ECO:0007669"/>
    <property type="project" value="TreeGrafter"/>
</dbReference>
<dbReference type="AlphaFoldDB" id="A0A9D9DUB3"/>
<comment type="similarity">
    <text evidence="1">Belongs to the MYG1 family.</text>
</comment>
<sequence>MNVEKAFTHGGKFHADDVFSSALLKILYPDIKIERGFEVPEDFDGIVFDIGLGEFDHHQSDARVRANGNPYASFGLLWERFGKEILGDEWEFFDEKFVEPIDLDDNTGCGNDVSDIITSFNPTWDSLKTSDECFFEAVDFAKTILTKKFDYTLSLFRGNSTVKECFSKAKDKIVVLPKFIPWKQVLVDTNAEFVVFPSDRGGYNAQVVPKSRKDKEPRVNFPEEWAGKSKEELVALTGIKTLKFCHNSRFMVATDEFSDIIQACEMAKKL</sequence>
<reference evidence="2" key="2">
    <citation type="journal article" date="2021" name="PeerJ">
        <title>Extensive microbial diversity within the chicken gut microbiome revealed by metagenomics and culture.</title>
        <authorList>
            <person name="Gilroy R."/>
            <person name="Ravi A."/>
            <person name="Getino M."/>
            <person name="Pursley I."/>
            <person name="Horton D.L."/>
            <person name="Alikhan N.F."/>
            <person name="Baker D."/>
            <person name="Gharbi K."/>
            <person name="Hall N."/>
            <person name="Watson M."/>
            <person name="Adriaenssens E.M."/>
            <person name="Foster-Nyarko E."/>
            <person name="Jarju S."/>
            <person name="Secka A."/>
            <person name="Antonio M."/>
            <person name="Oren A."/>
            <person name="Chaudhuri R.R."/>
            <person name="La Ragione R."/>
            <person name="Hildebrand F."/>
            <person name="Pallen M.J."/>
        </authorList>
    </citation>
    <scope>NUCLEOTIDE SEQUENCE</scope>
    <source>
        <strain evidence="2">F6-4510</strain>
    </source>
</reference>
<protein>
    <submittedName>
        <fullName evidence="2">MYG1 family protein</fullName>
    </submittedName>
</protein>
<accession>A0A9D9DUB3</accession>
<dbReference type="Proteomes" id="UP000823611">
    <property type="component" value="Unassembled WGS sequence"/>
</dbReference>
<comment type="caution">
    <text evidence="2">The sequence shown here is derived from an EMBL/GenBank/DDBJ whole genome shotgun (WGS) entry which is preliminary data.</text>
</comment>
<dbReference type="Pfam" id="PF03690">
    <property type="entry name" value="MYG1_exonuc"/>
    <property type="match status" value="1"/>
</dbReference>
<dbReference type="PANTHER" id="PTHR11215:SF1">
    <property type="entry name" value="MYG1 EXONUCLEASE"/>
    <property type="match status" value="1"/>
</dbReference>
<dbReference type="EMBL" id="JADIMX010000009">
    <property type="protein sequence ID" value="MBO8433766.1"/>
    <property type="molecule type" value="Genomic_DNA"/>
</dbReference>
<reference evidence="2" key="1">
    <citation type="submission" date="2020-10" db="EMBL/GenBank/DDBJ databases">
        <authorList>
            <person name="Gilroy R."/>
        </authorList>
    </citation>
    <scope>NUCLEOTIDE SEQUENCE</scope>
    <source>
        <strain evidence="2">F6-4510</strain>
    </source>
</reference>
<evidence type="ECO:0000313" key="2">
    <source>
        <dbReference type="EMBL" id="MBO8433766.1"/>
    </source>
</evidence>
<evidence type="ECO:0000256" key="1">
    <source>
        <dbReference type="ARBA" id="ARBA00010105"/>
    </source>
</evidence>
<proteinExistence type="inferred from homology"/>
<dbReference type="InterPro" id="IPR003226">
    <property type="entry name" value="MYG1_exonuclease"/>
</dbReference>
<organism evidence="2 3">
    <name type="scientific">Candidatus Fimicola merdigallinarum</name>
    <dbReference type="NCBI Taxonomy" id="2840819"/>
    <lineage>
        <taxon>Bacteria</taxon>
        <taxon>Bacillati</taxon>
        <taxon>Bacillota</taxon>
        <taxon>Clostridia</taxon>
        <taxon>Lachnospirales</taxon>
        <taxon>Lachnospiraceae</taxon>
        <taxon>Lachnospiraceae incertae sedis</taxon>
        <taxon>Candidatus Fimicola</taxon>
    </lineage>
</organism>
<gene>
    <name evidence="2" type="ORF">IAC55_00405</name>
</gene>
<dbReference type="PANTHER" id="PTHR11215">
    <property type="entry name" value="METAL DEPENDENT HYDROLASE - RELATED"/>
    <property type="match status" value="1"/>
</dbReference>
<name>A0A9D9DUB3_9FIRM</name>